<dbReference type="AlphaFoldDB" id="X1PGN7"/>
<comment type="caution">
    <text evidence="2">The sequence shown here is derived from an EMBL/GenBank/DDBJ whole genome shotgun (WGS) entry which is preliminary data.</text>
</comment>
<keyword evidence="1" id="KW-0472">Membrane</keyword>
<keyword evidence="1" id="KW-1133">Transmembrane helix</keyword>
<evidence type="ECO:0000313" key="2">
    <source>
        <dbReference type="EMBL" id="GAI30054.1"/>
    </source>
</evidence>
<feature type="non-terminal residue" evidence="2">
    <location>
        <position position="1"/>
    </location>
</feature>
<feature type="transmembrane region" description="Helical" evidence="1">
    <location>
        <begin position="7"/>
        <end position="29"/>
    </location>
</feature>
<gene>
    <name evidence="2" type="ORF">S06H3_30599</name>
</gene>
<dbReference type="EMBL" id="BARV01018027">
    <property type="protein sequence ID" value="GAI30054.1"/>
    <property type="molecule type" value="Genomic_DNA"/>
</dbReference>
<dbReference type="InterPro" id="IPR011672">
    <property type="entry name" value="DUF1614"/>
</dbReference>
<keyword evidence="1" id="KW-0812">Transmembrane</keyword>
<proteinExistence type="predicted"/>
<reference evidence="2" key="1">
    <citation type="journal article" date="2014" name="Front. Microbiol.">
        <title>High frequency of phylogenetically diverse reductive dehalogenase-homologous genes in deep subseafloor sedimentary metagenomes.</title>
        <authorList>
            <person name="Kawai M."/>
            <person name="Futagami T."/>
            <person name="Toyoda A."/>
            <person name="Takaki Y."/>
            <person name="Nishi S."/>
            <person name="Hori S."/>
            <person name="Arai W."/>
            <person name="Tsubouchi T."/>
            <person name="Morono Y."/>
            <person name="Uchiyama I."/>
            <person name="Ito T."/>
            <person name="Fujiyama A."/>
            <person name="Inagaki F."/>
            <person name="Takami H."/>
        </authorList>
    </citation>
    <scope>NUCLEOTIDE SEQUENCE</scope>
    <source>
        <strain evidence="2">Expedition CK06-06</strain>
    </source>
</reference>
<name>X1PGN7_9ZZZZ</name>
<evidence type="ECO:0000256" key="1">
    <source>
        <dbReference type="SAM" id="Phobius"/>
    </source>
</evidence>
<dbReference type="Pfam" id="PF07758">
    <property type="entry name" value="DUF1614"/>
    <property type="match status" value="1"/>
</dbReference>
<evidence type="ECO:0008006" key="3">
    <source>
        <dbReference type="Google" id="ProtNLM"/>
    </source>
</evidence>
<accession>X1PGN7</accession>
<protein>
    <recommendedName>
        <fullName evidence="3">DUF1614 domain-containing protein</fullName>
    </recommendedName>
</protein>
<organism evidence="2">
    <name type="scientific">marine sediment metagenome</name>
    <dbReference type="NCBI Taxonomy" id="412755"/>
    <lineage>
        <taxon>unclassified sequences</taxon>
        <taxon>metagenomes</taxon>
        <taxon>ecological metagenomes</taxon>
    </lineage>
</organism>
<sequence>ARKLGPGLLSIGGAGVFDGIFLIGIISALN</sequence>